<reference evidence="1" key="1">
    <citation type="submission" date="2023-10" db="EMBL/GenBank/DDBJ databases">
        <authorList>
            <person name="Rodriguez Cubillos JULIANA M."/>
            <person name="De Vega J."/>
        </authorList>
    </citation>
    <scope>NUCLEOTIDE SEQUENCE</scope>
</reference>
<keyword evidence="2" id="KW-1185">Reference proteome</keyword>
<evidence type="ECO:0000313" key="1">
    <source>
        <dbReference type="EMBL" id="CAJ2649373.1"/>
    </source>
</evidence>
<comment type="caution">
    <text evidence="1">The sequence shown here is derived from an EMBL/GenBank/DDBJ whole genome shotgun (WGS) entry which is preliminary data.</text>
</comment>
<dbReference type="EMBL" id="CASHSV030000109">
    <property type="protein sequence ID" value="CAJ2649373.1"/>
    <property type="molecule type" value="Genomic_DNA"/>
</dbReference>
<name>A0ACB0JYW8_TRIPR</name>
<evidence type="ECO:0000313" key="2">
    <source>
        <dbReference type="Proteomes" id="UP001177021"/>
    </source>
</evidence>
<protein>
    <submittedName>
        <fullName evidence="1">Uncharacterized protein</fullName>
    </submittedName>
</protein>
<sequence>MCRTRPIWQYPLHKLTSGQSKCYMMPNEKKHDDDDDECLHYYDHKSDESGRGCGYGFIGFKKSQVFDYNFSREIEDDDDGDSDEELFEINLKKLEALDSIREEDDEYESSSTSTVFSLDIHNDKLEDVVYVAVGESSCCSSMEALSWALKHSVTPNSTIVSLVHVFPQVKLIPTPLGKMPRAHVNEEYVNLCLTQEKNKRKILLQKFIDLCVDSKVKVEVLLIEGDNVAKAIVDLVGNLNIRKLVIGTTLPNLRKHVSRRQNSIADMVLKTVQESCDVKIICKGKEVIDQMINGCTSQHSKDNTSSRVSHKDWSAFNLGIGIGI</sequence>
<dbReference type="Proteomes" id="UP001177021">
    <property type="component" value="Unassembled WGS sequence"/>
</dbReference>
<gene>
    <name evidence="1" type="ORF">MILVUS5_LOCUS17488</name>
</gene>
<organism evidence="1 2">
    <name type="scientific">Trifolium pratense</name>
    <name type="common">Red clover</name>
    <dbReference type="NCBI Taxonomy" id="57577"/>
    <lineage>
        <taxon>Eukaryota</taxon>
        <taxon>Viridiplantae</taxon>
        <taxon>Streptophyta</taxon>
        <taxon>Embryophyta</taxon>
        <taxon>Tracheophyta</taxon>
        <taxon>Spermatophyta</taxon>
        <taxon>Magnoliopsida</taxon>
        <taxon>eudicotyledons</taxon>
        <taxon>Gunneridae</taxon>
        <taxon>Pentapetalae</taxon>
        <taxon>rosids</taxon>
        <taxon>fabids</taxon>
        <taxon>Fabales</taxon>
        <taxon>Fabaceae</taxon>
        <taxon>Papilionoideae</taxon>
        <taxon>50 kb inversion clade</taxon>
        <taxon>NPAAA clade</taxon>
        <taxon>Hologalegina</taxon>
        <taxon>IRL clade</taxon>
        <taxon>Trifolieae</taxon>
        <taxon>Trifolium</taxon>
    </lineage>
</organism>
<accession>A0ACB0JYW8</accession>
<proteinExistence type="predicted"/>